<reference evidence="12" key="1">
    <citation type="journal article" date="2023" name="Mol. Phylogenet. Evol.">
        <title>Genome-scale phylogeny and comparative genomics of the fungal order Sordariales.</title>
        <authorList>
            <person name="Hensen N."/>
            <person name="Bonometti L."/>
            <person name="Westerberg I."/>
            <person name="Brannstrom I.O."/>
            <person name="Guillou S."/>
            <person name="Cros-Aarteil S."/>
            <person name="Calhoun S."/>
            <person name="Haridas S."/>
            <person name="Kuo A."/>
            <person name="Mondo S."/>
            <person name="Pangilinan J."/>
            <person name="Riley R."/>
            <person name="LaButti K."/>
            <person name="Andreopoulos B."/>
            <person name="Lipzen A."/>
            <person name="Chen C."/>
            <person name="Yan M."/>
            <person name="Daum C."/>
            <person name="Ng V."/>
            <person name="Clum A."/>
            <person name="Steindorff A."/>
            <person name="Ohm R.A."/>
            <person name="Martin F."/>
            <person name="Silar P."/>
            <person name="Natvig D.O."/>
            <person name="Lalanne C."/>
            <person name="Gautier V."/>
            <person name="Ament-Velasquez S.L."/>
            <person name="Kruys A."/>
            <person name="Hutchinson M.I."/>
            <person name="Powell A.J."/>
            <person name="Barry K."/>
            <person name="Miller A.N."/>
            <person name="Grigoriev I.V."/>
            <person name="Debuchy R."/>
            <person name="Gladieux P."/>
            <person name="Hiltunen Thoren M."/>
            <person name="Johannesson H."/>
        </authorList>
    </citation>
    <scope>NUCLEOTIDE SEQUENCE [LARGE SCALE GENOMIC DNA]</scope>
    <source>
        <strain evidence="12">CBS 340.73</strain>
    </source>
</reference>
<evidence type="ECO:0000256" key="9">
    <source>
        <dbReference type="ARBA" id="ARBA00034015"/>
    </source>
</evidence>
<proteinExistence type="inferred from homology"/>
<organism evidence="11 12">
    <name type="scientific">Diplogelasinospora grovesii</name>
    <dbReference type="NCBI Taxonomy" id="303347"/>
    <lineage>
        <taxon>Eukaryota</taxon>
        <taxon>Fungi</taxon>
        <taxon>Dikarya</taxon>
        <taxon>Ascomycota</taxon>
        <taxon>Pezizomycotina</taxon>
        <taxon>Sordariomycetes</taxon>
        <taxon>Sordariomycetidae</taxon>
        <taxon>Sordariales</taxon>
        <taxon>Diplogelasinosporaceae</taxon>
        <taxon>Diplogelasinospora</taxon>
    </lineage>
</organism>
<dbReference type="PANTHER" id="PTHR42104">
    <property type="entry name" value="EXTRACELLULAR GUANYL-SPECIFIC RIBONUCLEASE RNTA (AFU_ORTHOLOGUE AFUA_4G03230)"/>
    <property type="match status" value="1"/>
</dbReference>
<dbReference type="SUPFAM" id="SSF53933">
    <property type="entry name" value="Microbial ribonucleases"/>
    <property type="match status" value="1"/>
</dbReference>
<keyword evidence="5" id="KW-0255">Endonuclease</keyword>
<evidence type="ECO:0000256" key="1">
    <source>
        <dbReference type="ARBA" id="ARBA00009006"/>
    </source>
</evidence>
<evidence type="ECO:0000256" key="5">
    <source>
        <dbReference type="ARBA" id="ARBA00022759"/>
    </source>
</evidence>
<dbReference type="GO" id="GO:0016787">
    <property type="term" value="F:hydrolase activity"/>
    <property type="evidence" value="ECO:0007669"/>
    <property type="project" value="UniProtKB-KW"/>
</dbReference>
<dbReference type="PIRSF" id="PIRSF037430">
    <property type="entry name" value="RNase_U2"/>
    <property type="match status" value="1"/>
</dbReference>
<dbReference type="Gene3D" id="3.10.450.30">
    <property type="entry name" value="Microbial ribonucleases"/>
    <property type="match status" value="1"/>
</dbReference>
<comment type="caution">
    <text evidence="11">The sequence shown here is derived from an EMBL/GenBank/DDBJ whole genome shotgun (WGS) entry which is preliminary data.</text>
</comment>
<comment type="catalytic activity">
    <reaction evidence="9">
        <text>[RNA] containing guanosine + H2O = an [RNA fragment]-3'-guanosine-3'-phosphate + a 5'-hydroxy-ribonucleotide-3'-[RNA fragment].</text>
        <dbReference type="EC" id="4.6.1.24"/>
    </reaction>
</comment>
<protein>
    <recommendedName>
        <fullName evidence="2">ribonuclease T1</fullName>
        <ecNumber evidence="2">4.6.1.24</ecNumber>
    </recommendedName>
</protein>
<evidence type="ECO:0000256" key="10">
    <source>
        <dbReference type="SAM" id="SignalP"/>
    </source>
</evidence>
<evidence type="ECO:0000313" key="12">
    <source>
        <dbReference type="Proteomes" id="UP001303473"/>
    </source>
</evidence>
<dbReference type="Proteomes" id="UP001303473">
    <property type="component" value="Unassembled WGS sequence"/>
</dbReference>
<dbReference type="EC" id="4.6.1.24" evidence="2"/>
<dbReference type="InterPro" id="IPR000026">
    <property type="entry name" value="N1-like"/>
</dbReference>
<keyword evidence="4 10" id="KW-0732">Signal</keyword>
<keyword evidence="12" id="KW-1185">Reference proteome</keyword>
<evidence type="ECO:0000256" key="4">
    <source>
        <dbReference type="ARBA" id="ARBA00022729"/>
    </source>
</evidence>
<dbReference type="AlphaFoldDB" id="A0AAN6S2L1"/>
<keyword evidence="7" id="KW-1015">Disulfide bond</keyword>
<evidence type="ECO:0000256" key="3">
    <source>
        <dbReference type="ARBA" id="ARBA00022722"/>
    </source>
</evidence>
<evidence type="ECO:0000313" key="11">
    <source>
        <dbReference type="EMBL" id="KAK3937698.1"/>
    </source>
</evidence>
<keyword evidence="3" id="KW-0540">Nuclease</keyword>
<dbReference type="Pfam" id="PF00545">
    <property type="entry name" value="Ribonuclease"/>
    <property type="match status" value="1"/>
</dbReference>
<dbReference type="InterPro" id="IPR016191">
    <property type="entry name" value="Ribonuclease/ribotoxin"/>
</dbReference>
<dbReference type="EMBL" id="MU853847">
    <property type="protein sequence ID" value="KAK3937698.1"/>
    <property type="molecule type" value="Genomic_DNA"/>
</dbReference>
<dbReference type="CDD" id="cd00606">
    <property type="entry name" value="fungal_RNase"/>
    <property type="match status" value="1"/>
</dbReference>
<dbReference type="GO" id="GO:0046589">
    <property type="term" value="F:ribonuclease T1 activity"/>
    <property type="evidence" value="ECO:0007669"/>
    <property type="project" value="UniProtKB-EC"/>
</dbReference>
<dbReference type="InterPro" id="IPR048269">
    <property type="entry name" value="RNase_U2"/>
</dbReference>
<gene>
    <name evidence="11" type="ORF">QBC46DRAFT_178219</name>
</gene>
<dbReference type="GO" id="GO:0003723">
    <property type="term" value="F:RNA binding"/>
    <property type="evidence" value="ECO:0007669"/>
    <property type="project" value="InterPro"/>
</dbReference>
<evidence type="ECO:0000256" key="2">
    <source>
        <dbReference type="ARBA" id="ARBA00012549"/>
    </source>
</evidence>
<evidence type="ECO:0000256" key="8">
    <source>
        <dbReference type="ARBA" id="ARBA00023239"/>
    </source>
</evidence>
<sequence>MGFKLVSLVLALVSAAAVSARAIPAEAAAAAAAEHLEERATCVYTCGSVCYWQSDITDALNQGYSDYESGTTPGGYPHQYQDYEGFNFPTSGPWYEFPILSSYTVYTGGSPGPDRVIFDVNGNLDSLITHTGASGNNFVACEKN</sequence>
<comment type="similarity">
    <text evidence="1">Belongs to the ribonuclease N1/T1 family.</text>
</comment>
<dbReference type="PANTHER" id="PTHR42104:SF1">
    <property type="entry name" value="EXTRACELLULAR GUANYL-SPECIFIC RIBONUCLEASE RNTA (AFU_ORTHOLOGUE AFUA_4G03230)"/>
    <property type="match status" value="1"/>
</dbReference>
<keyword evidence="8" id="KW-0456">Lyase</keyword>
<evidence type="ECO:0000256" key="6">
    <source>
        <dbReference type="ARBA" id="ARBA00022801"/>
    </source>
</evidence>
<keyword evidence="6" id="KW-0378">Hydrolase</keyword>
<accession>A0AAN6S2L1</accession>
<evidence type="ECO:0000256" key="7">
    <source>
        <dbReference type="ARBA" id="ARBA00023157"/>
    </source>
</evidence>
<feature type="signal peptide" evidence="10">
    <location>
        <begin position="1"/>
        <end position="22"/>
    </location>
</feature>
<name>A0AAN6S2L1_9PEZI</name>
<feature type="chain" id="PRO_5042888408" description="ribonuclease T1" evidence="10">
    <location>
        <begin position="23"/>
        <end position="144"/>
    </location>
</feature>